<accession>A0A1I1LM30</accession>
<evidence type="ECO:0000256" key="1">
    <source>
        <dbReference type="SAM" id="Phobius"/>
    </source>
</evidence>
<evidence type="ECO:0008006" key="4">
    <source>
        <dbReference type="Google" id="ProtNLM"/>
    </source>
</evidence>
<keyword evidence="3" id="KW-1185">Reference proteome</keyword>
<dbReference type="EMBL" id="FOLL01000022">
    <property type="protein sequence ID" value="SFC74174.1"/>
    <property type="molecule type" value="Genomic_DNA"/>
</dbReference>
<name>A0A1I1LM30_9SPHI</name>
<protein>
    <recommendedName>
        <fullName evidence="4">Lmo0937 family membrane protein</fullName>
    </recommendedName>
</protein>
<keyword evidence="1" id="KW-0472">Membrane</keyword>
<sequence>MRSFLFILALILVAIWAIGVFWYALKGMFNIIIFFAAVAFIIAIFNRPKRTG</sequence>
<organism evidence="2 3">
    <name type="scientific">Parapedobacter composti</name>
    <dbReference type="NCBI Taxonomy" id="623281"/>
    <lineage>
        <taxon>Bacteria</taxon>
        <taxon>Pseudomonadati</taxon>
        <taxon>Bacteroidota</taxon>
        <taxon>Sphingobacteriia</taxon>
        <taxon>Sphingobacteriales</taxon>
        <taxon>Sphingobacteriaceae</taxon>
        <taxon>Parapedobacter</taxon>
    </lineage>
</organism>
<reference evidence="2 3" key="1">
    <citation type="submission" date="2016-10" db="EMBL/GenBank/DDBJ databases">
        <authorList>
            <person name="de Groot N.N."/>
        </authorList>
    </citation>
    <scope>NUCLEOTIDE SEQUENCE [LARGE SCALE GENOMIC DNA]</scope>
    <source>
        <strain evidence="2 3">DSM 22900</strain>
    </source>
</reference>
<dbReference type="AlphaFoldDB" id="A0A1I1LM30"/>
<evidence type="ECO:0000313" key="2">
    <source>
        <dbReference type="EMBL" id="SFC74174.1"/>
    </source>
</evidence>
<dbReference type="Proteomes" id="UP000199577">
    <property type="component" value="Unassembled WGS sequence"/>
</dbReference>
<feature type="transmembrane region" description="Helical" evidence="1">
    <location>
        <begin position="27"/>
        <end position="45"/>
    </location>
</feature>
<keyword evidence="1" id="KW-1133">Transmembrane helix</keyword>
<proteinExistence type="predicted"/>
<evidence type="ECO:0000313" key="3">
    <source>
        <dbReference type="Proteomes" id="UP000199577"/>
    </source>
</evidence>
<keyword evidence="1" id="KW-0812">Transmembrane</keyword>
<gene>
    <name evidence="2" type="ORF">SAMN05421747_12262</name>
</gene>